<keyword evidence="2" id="KW-1185">Reference proteome</keyword>
<sequence length="424" mass="49513">MKSKIKQWIDLAKKKFGLEDYKLADSRFSRRVNIFNETEYTFSMEWFPSDETEREDEDSNPPGTAAIEINVHTEKIESIIFVMGKTYAKNGVEFKTRKLEEMITWIEEETGLVYGEQFQLHRQEDGEYRFKECYKGVAVSPSGFIDVRVDEEGRLISFSVHGQFPAKEMVEEDIFSLTLDSIEALKKDQVKLIEFPSFEQKKIFPVYALEEIFVTNDGAETIPFEVFVDSRGYLKIDEMISWEEPISLQPFEREVFDWSEDITAEQAFSSEPAPDSFPITKDEQEKCLRIVKEVLAQEYPEQSGKWNLKTLHREKSFIHAIIRANEQTNRVFQRKLMVIIDAEKEKAINLIDNNMMLDVFHEFEVAETVAITKEEAFAKLKDHFELTPIYVYDFERKKYRLCGKLDCHYGVHAGSGNVTFLDDL</sequence>
<gene>
    <name evidence="1" type="ORF">J27TS8_38300</name>
</gene>
<dbReference type="Proteomes" id="UP000682111">
    <property type="component" value="Unassembled WGS sequence"/>
</dbReference>
<dbReference type="AlphaFoldDB" id="A0A919WLI6"/>
<protein>
    <submittedName>
        <fullName evidence="1">Uncharacterized protein</fullName>
    </submittedName>
</protein>
<reference evidence="1" key="1">
    <citation type="submission" date="2021-03" db="EMBL/GenBank/DDBJ databases">
        <title>Antimicrobial resistance genes in bacteria isolated from Japanese honey, and their potential for conferring macrolide and lincosamide resistance in the American foulbrood pathogen Paenibacillus larvae.</title>
        <authorList>
            <person name="Okamoto M."/>
            <person name="Kumagai M."/>
            <person name="Kanamori H."/>
            <person name="Takamatsu D."/>
        </authorList>
    </citation>
    <scope>NUCLEOTIDE SEQUENCE</scope>
    <source>
        <strain evidence="1">J27TS8</strain>
    </source>
</reference>
<organism evidence="1 2">
    <name type="scientific">Robertmurraya siralis</name>
    <dbReference type="NCBI Taxonomy" id="77777"/>
    <lineage>
        <taxon>Bacteria</taxon>
        <taxon>Bacillati</taxon>
        <taxon>Bacillota</taxon>
        <taxon>Bacilli</taxon>
        <taxon>Bacillales</taxon>
        <taxon>Bacillaceae</taxon>
        <taxon>Robertmurraya</taxon>
    </lineage>
</organism>
<evidence type="ECO:0000313" key="2">
    <source>
        <dbReference type="Proteomes" id="UP000682111"/>
    </source>
</evidence>
<comment type="caution">
    <text evidence="1">The sequence shown here is derived from an EMBL/GenBank/DDBJ whole genome shotgun (WGS) entry which is preliminary data.</text>
</comment>
<dbReference type="EMBL" id="BORC01000008">
    <property type="protein sequence ID" value="GIN63837.1"/>
    <property type="molecule type" value="Genomic_DNA"/>
</dbReference>
<dbReference type="RefSeq" id="WP_212934278.1">
    <property type="nucleotide sequence ID" value="NZ_BORC01000008.1"/>
</dbReference>
<proteinExistence type="predicted"/>
<evidence type="ECO:0000313" key="1">
    <source>
        <dbReference type="EMBL" id="GIN63837.1"/>
    </source>
</evidence>
<name>A0A919WLI6_9BACI</name>
<accession>A0A919WLI6</accession>